<evidence type="ECO:0000313" key="2">
    <source>
        <dbReference type="EMBL" id="GIG55039.1"/>
    </source>
</evidence>
<keyword evidence="1" id="KW-1133">Transmembrane helix</keyword>
<keyword evidence="3" id="KW-1185">Reference proteome</keyword>
<comment type="caution">
    <text evidence="2">The sequence shown here is derived from an EMBL/GenBank/DDBJ whole genome shotgun (WGS) entry which is preliminary data.</text>
</comment>
<evidence type="ECO:0000256" key="1">
    <source>
        <dbReference type="SAM" id="Phobius"/>
    </source>
</evidence>
<sequence>MRAHWIASHATGGTLVASVIGLVLVFGLAWLSWRWGWVDPDPFATHRRVVGLRFSTLSLSVVGLALAYQFLTALGWVPVMWWTRTSEGRLVIASMLGRPGFTLMRLEVEVSDVVEFGVRPHRTLGWTRLLKRDHVVVVAGRRQLSVSSHGHLSAARAVLIHRELGGEATEVPLEPPRV</sequence>
<gene>
    <name evidence="2" type="ORF">Dac01nite_17910</name>
</gene>
<feature type="transmembrane region" description="Helical" evidence="1">
    <location>
        <begin position="53"/>
        <end position="79"/>
    </location>
</feature>
<accession>A0A919Q2W2</accession>
<protein>
    <submittedName>
        <fullName evidence="2">Uncharacterized protein</fullName>
    </submittedName>
</protein>
<dbReference type="AlphaFoldDB" id="A0A919Q2W2"/>
<name>A0A919Q2W2_9MICO</name>
<proteinExistence type="predicted"/>
<keyword evidence="1" id="KW-0472">Membrane</keyword>
<dbReference type="Proteomes" id="UP000652354">
    <property type="component" value="Unassembled WGS sequence"/>
</dbReference>
<evidence type="ECO:0000313" key="3">
    <source>
        <dbReference type="Proteomes" id="UP000652354"/>
    </source>
</evidence>
<keyword evidence="1" id="KW-0812">Transmembrane</keyword>
<reference evidence="2" key="1">
    <citation type="submission" date="2021-01" db="EMBL/GenBank/DDBJ databases">
        <title>Whole genome shotgun sequence of Demequina activiva NBRC 110675.</title>
        <authorList>
            <person name="Komaki H."/>
            <person name="Tamura T."/>
        </authorList>
    </citation>
    <scope>NUCLEOTIDE SEQUENCE</scope>
    <source>
        <strain evidence="2">NBRC 110675</strain>
    </source>
</reference>
<feature type="transmembrane region" description="Helical" evidence="1">
    <location>
        <begin position="12"/>
        <end position="33"/>
    </location>
</feature>
<dbReference type="EMBL" id="BONR01000003">
    <property type="protein sequence ID" value="GIG55039.1"/>
    <property type="molecule type" value="Genomic_DNA"/>
</dbReference>
<organism evidence="2 3">
    <name type="scientific">Demequina activiva</name>
    <dbReference type="NCBI Taxonomy" id="1582364"/>
    <lineage>
        <taxon>Bacteria</taxon>
        <taxon>Bacillati</taxon>
        <taxon>Actinomycetota</taxon>
        <taxon>Actinomycetes</taxon>
        <taxon>Micrococcales</taxon>
        <taxon>Demequinaceae</taxon>
        <taxon>Demequina</taxon>
    </lineage>
</organism>